<proteinExistence type="predicted"/>
<dbReference type="EMBL" id="CAEZZY010000020">
    <property type="protein sequence ID" value="CAB4773827.1"/>
    <property type="molecule type" value="Genomic_DNA"/>
</dbReference>
<organism evidence="1">
    <name type="scientific">freshwater metagenome</name>
    <dbReference type="NCBI Taxonomy" id="449393"/>
    <lineage>
        <taxon>unclassified sequences</taxon>
        <taxon>metagenomes</taxon>
        <taxon>ecological metagenomes</taxon>
    </lineage>
</organism>
<evidence type="ECO:0000313" key="1">
    <source>
        <dbReference type="EMBL" id="CAB4773827.1"/>
    </source>
</evidence>
<reference evidence="1" key="1">
    <citation type="submission" date="2020-05" db="EMBL/GenBank/DDBJ databases">
        <authorList>
            <person name="Chiriac C."/>
            <person name="Salcher M."/>
            <person name="Ghai R."/>
            <person name="Kavagutti S V."/>
        </authorList>
    </citation>
    <scope>NUCLEOTIDE SEQUENCE</scope>
</reference>
<dbReference type="AlphaFoldDB" id="A0A6J6VTF0"/>
<dbReference type="EMBL" id="CAFBOU010000075">
    <property type="protein sequence ID" value="CAB4995718.1"/>
    <property type="molecule type" value="Genomic_DNA"/>
</dbReference>
<sequence length="125" mass="13222">MSLNSDAAVLACISSPSLRFDAGAQNAVDTNVLDAITGDFTNDLRITGTSAYVAQTINTLNGLKVFSNSGSVVNKFLQLRFVAVSEPTTNEKLCGAGNPSNNRIINLNPFDVGLDMKKGDVRLAK</sequence>
<evidence type="ECO:0000313" key="2">
    <source>
        <dbReference type="EMBL" id="CAB4995718.1"/>
    </source>
</evidence>
<gene>
    <name evidence="1" type="ORF">UFOPK2928_00316</name>
    <name evidence="2" type="ORF">UFOPK4010_00882</name>
</gene>
<name>A0A6J6VTF0_9ZZZZ</name>
<protein>
    <submittedName>
        <fullName evidence="1">Unannotated protein</fullName>
    </submittedName>
</protein>
<accession>A0A6J6VTF0</accession>